<dbReference type="PANTHER" id="PTHR30511">
    <property type="entry name" value="ALANINE RACEMASE"/>
    <property type="match status" value="1"/>
</dbReference>
<reference evidence="5 6" key="1">
    <citation type="submission" date="2018-07" db="EMBL/GenBank/DDBJ databases">
        <title>Genomic Encyclopedia of Type Strains, Phase IV (KMG-IV): sequencing the most valuable type-strain genomes for metagenomic binning, comparative biology and taxonomic classification.</title>
        <authorList>
            <person name="Goeker M."/>
        </authorList>
    </citation>
    <scope>NUCLEOTIDE SEQUENCE [LARGE SCALE GENOMIC DNA]</scope>
    <source>
        <strain evidence="5 6">DSM 26407</strain>
    </source>
</reference>
<keyword evidence="2" id="KW-0663">Pyridoxal phosphate</keyword>
<dbReference type="Gene3D" id="3.20.20.10">
    <property type="entry name" value="Alanine racemase"/>
    <property type="match status" value="1"/>
</dbReference>
<dbReference type="GO" id="GO:0008784">
    <property type="term" value="F:alanine racemase activity"/>
    <property type="evidence" value="ECO:0007669"/>
    <property type="project" value="TreeGrafter"/>
</dbReference>
<accession>A0A369C753</accession>
<feature type="domain" description="Alanine racemase N-terminal" evidence="4">
    <location>
        <begin position="8"/>
        <end position="224"/>
    </location>
</feature>
<name>A0A369C753_9GAMM</name>
<sequence>MARPSLTIDTAAIEHNARVITRLCAAHGMTVVGVTKATCGHPEVARAMLRGGVAAIGESRLENIRRLRAAGIGAPMVLLRVPTLSQAEAVVSAAALSLDSELTVLAALSEAAVRRHRVHEVILMVELGDLREGILPDDLIPFTAAALQLPGIRVTGLGTNLACLGGVAPDRENMARLAALARAVETTFDLRLRWVSGANSSALELIAAGGMPAAVNHARMGESILLGRETVHRRPWPGTRQDAFLLEAEVIELKDKPSAPRGTRGEDAFGHRPEFADRGTVRRALLNLGREDADLEGLTPLDPRLTVVGGTSDYLVVEADGAPLHVGDRLGFTPNYSALLAAMTSAYVAKRTRIGAHS</sequence>
<dbReference type="Pfam" id="PF01168">
    <property type="entry name" value="Ala_racemase_N"/>
    <property type="match status" value="1"/>
</dbReference>
<dbReference type="GO" id="GO:0005829">
    <property type="term" value="C:cytosol"/>
    <property type="evidence" value="ECO:0007669"/>
    <property type="project" value="TreeGrafter"/>
</dbReference>
<evidence type="ECO:0000256" key="3">
    <source>
        <dbReference type="ARBA" id="ARBA00023235"/>
    </source>
</evidence>
<comment type="caution">
    <text evidence="5">The sequence shown here is derived from an EMBL/GenBank/DDBJ whole genome shotgun (WGS) entry which is preliminary data.</text>
</comment>
<dbReference type="PANTHER" id="PTHR30511:SF3">
    <property type="entry name" value="LYSINE RACEMASE"/>
    <property type="match status" value="1"/>
</dbReference>
<dbReference type="Proteomes" id="UP000252707">
    <property type="component" value="Unassembled WGS sequence"/>
</dbReference>
<proteinExistence type="predicted"/>
<protein>
    <submittedName>
        <fullName evidence="5">Putative amino acid racemase</fullName>
    </submittedName>
</protein>
<evidence type="ECO:0000313" key="6">
    <source>
        <dbReference type="Proteomes" id="UP000252707"/>
    </source>
</evidence>
<dbReference type="SUPFAM" id="SSF51419">
    <property type="entry name" value="PLP-binding barrel"/>
    <property type="match status" value="1"/>
</dbReference>
<dbReference type="AlphaFoldDB" id="A0A369C753"/>
<evidence type="ECO:0000313" key="5">
    <source>
        <dbReference type="EMBL" id="RCX28447.1"/>
    </source>
</evidence>
<dbReference type="EMBL" id="QPJY01000007">
    <property type="protein sequence ID" value="RCX28447.1"/>
    <property type="molecule type" value="Genomic_DNA"/>
</dbReference>
<dbReference type="CDD" id="cd06815">
    <property type="entry name" value="PLPDE_III_AR_like_1"/>
    <property type="match status" value="1"/>
</dbReference>
<dbReference type="RefSeq" id="WP_114280376.1">
    <property type="nucleotide sequence ID" value="NZ_QPJY01000007.1"/>
</dbReference>
<dbReference type="InterPro" id="IPR001608">
    <property type="entry name" value="Ala_racemase_N"/>
</dbReference>
<organism evidence="5 6">
    <name type="scientific">Thioalbus denitrificans</name>
    <dbReference type="NCBI Taxonomy" id="547122"/>
    <lineage>
        <taxon>Bacteria</taxon>
        <taxon>Pseudomonadati</taxon>
        <taxon>Pseudomonadota</taxon>
        <taxon>Gammaproteobacteria</taxon>
        <taxon>Chromatiales</taxon>
        <taxon>Ectothiorhodospiraceae</taxon>
        <taxon>Thioalbus</taxon>
    </lineage>
</organism>
<dbReference type="OrthoDB" id="504078at2"/>
<dbReference type="InterPro" id="IPR000821">
    <property type="entry name" value="Ala_racemase"/>
</dbReference>
<comment type="cofactor">
    <cofactor evidence="1">
        <name>pyridoxal 5'-phosphate</name>
        <dbReference type="ChEBI" id="CHEBI:597326"/>
    </cofactor>
</comment>
<keyword evidence="6" id="KW-1185">Reference proteome</keyword>
<dbReference type="InterPro" id="IPR029066">
    <property type="entry name" value="PLP-binding_barrel"/>
</dbReference>
<evidence type="ECO:0000256" key="1">
    <source>
        <dbReference type="ARBA" id="ARBA00001933"/>
    </source>
</evidence>
<evidence type="ECO:0000256" key="2">
    <source>
        <dbReference type="ARBA" id="ARBA00022898"/>
    </source>
</evidence>
<gene>
    <name evidence="5" type="ORF">DFQ59_107196</name>
</gene>
<evidence type="ECO:0000259" key="4">
    <source>
        <dbReference type="Pfam" id="PF01168"/>
    </source>
</evidence>
<dbReference type="GO" id="GO:0030170">
    <property type="term" value="F:pyridoxal phosphate binding"/>
    <property type="evidence" value="ECO:0007669"/>
    <property type="project" value="TreeGrafter"/>
</dbReference>
<keyword evidence="3" id="KW-0413">Isomerase</keyword>